<organism evidence="3 4">
    <name type="scientific">Asprobacillus argus</name>
    <dbReference type="NCBI Taxonomy" id="3076534"/>
    <lineage>
        <taxon>Bacteria</taxon>
        <taxon>Pseudomonadati</taxon>
        <taxon>Bacteroidota</taxon>
        <taxon>Flavobacteriia</taxon>
        <taxon>Flavobacteriales</taxon>
        <taxon>Flavobacteriaceae</taxon>
        <taxon>Asprobacillus</taxon>
    </lineage>
</organism>
<name>A0ABU3LER4_9FLAO</name>
<dbReference type="Pfam" id="PF12697">
    <property type="entry name" value="Abhydrolase_6"/>
    <property type="match status" value="1"/>
</dbReference>
<evidence type="ECO:0000313" key="4">
    <source>
        <dbReference type="Proteomes" id="UP001257277"/>
    </source>
</evidence>
<dbReference type="SUPFAM" id="SSF53474">
    <property type="entry name" value="alpha/beta-Hydrolases"/>
    <property type="match status" value="1"/>
</dbReference>
<protein>
    <submittedName>
        <fullName evidence="3">Alpha/beta hydrolase</fullName>
    </submittedName>
</protein>
<gene>
    <name evidence="3" type="ORF">RQM59_07385</name>
</gene>
<feature type="domain" description="AB hydrolase-1" evidence="2">
    <location>
        <begin position="75"/>
        <end position="197"/>
    </location>
</feature>
<keyword evidence="1" id="KW-0812">Transmembrane</keyword>
<proteinExistence type="predicted"/>
<evidence type="ECO:0000313" key="3">
    <source>
        <dbReference type="EMBL" id="MDT7832199.1"/>
    </source>
</evidence>
<dbReference type="InterPro" id="IPR000073">
    <property type="entry name" value="AB_hydrolase_1"/>
</dbReference>
<dbReference type="EMBL" id="JAVTTO010000002">
    <property type="protein sequence ID" value="MDT7832199.1"/>
    <property type="molecule type" value="Genomic_DNA"/>
</dbReference>
<dbReference type="RefSeq" id="WP_349241449.1">
    <property type="nucleotide sequence ID" value="NZ_JAVTTO010000002.1"/>
</dbReference>
<dbReference type="InterPro" id="IPR029058">
    <property type="entry name" value="AB_hydrolase_fold"/>
</dbReference>
<dbReference type="Gene3D" id="3.40.50.1820">
    <property type="entry name" value="alpha/beta hydrolase"/>
    <property type="match status" value="1"/>
</dbReference>
<comment type="caution">
    <text evidence="3">The sequence shown here is derived from an EMBL/GenBank/DDBJ whole genome shotgun (WGS) entry which is preliminary data.</text>
</comment>
<dbReference type="GO" id="GO:0016787">
    <property type="term" value="F:hydrolase activity"/>
    <property type="evidence" value="ECO:0007669"/>
    <property type="project" value="UniProtKB-KW"/>
</dbReference>
<keyword evidence="1" id="KW-1133">Transmembrane helix</keyword>
<keyword evidence="4" id="KW-1185">Reference proteome</keyword>
<evidence type="ECO:0000259" key="2">
    <source>
        <dbReference type="Pfam" id="PF12697"/>
    </source>
</evidence>
<accession>A0ABU3LER4</accession>
<sequence>MRLFKKVLKITFSIVLLVFIGLYIMFYQFTKPKSDEVVMDELTTELVRPKLTKERFKNFEYRMVSVEKDSSLPTIVFVHGTIGSAVDFKSYLTDSLLLEKANMIAYDRVGYNYKDTHNVQESISFEAAMLDSIIGDRTNVILVGYSYGGPIALATKKTVKSIVLLAPAVYSKVEPMPSMINVYKWKLTRWLVPPIWKQASREKISHQEDLKKFEDHWGQTNNKVISIHGDADWIVPYSNSLFLEKQFSKDQFKLVTINNVSHELVWSNDTLIKQELLKLLN</sequence>
<feature type="transmembrane region" description="Helical" evidence="1">
    <location>
        <begin position="7"/>
        <end position="29"/>
    </location>
</feature>
<evidence type="ECO:0000256" key="1">
    <source>
        <dbReference type="SAM" id="Phobius"/>
    </source>
</evidence>
<keyword evidence="1" id="KW-0472">Membrane</keyword>
<reference evidence="3 4" key="1">
    <citation type="submission" date="2023-09" db="EMBL/GenBank/DDBJ databases">
        <title>Novel taxa isolated from Blanes Bay.</title>
        <authorList>
            <person name="Rey-Velasco X."/>
            <person name="Lucena T."/>
        </authorList>
    </citation>
    <scope>NUCLEOTIDE SEQUENCE [LARGE SCALE GENOMIC DNA]</scope>
    <source>
        <strain evidence="3 4">S356</strain>
    </source>
</reference>
<dbReference type="PANTHER" id="PTHR43689">
    <property type="entry name" value="HYDROLASE"/>
    <property type="match status" value="1"/>
</dbReference>
<dbReference type="Proteomes" id="UP001257277">
    <property type="component" value="Unassembled WGS sequence"/>
</dbReference>
<keyword evidence="3" id="KW-0378">Hydrolase</keyword>
<dbReference type="PANTHER" id="PTHR43689:SF8">
    <property type="entry name" value="ALPHA_BETA-HYDROLASES SUPERFAMILY PROTEIN"/>
    <property type="match status" value="1"/>
</dbReference>